<evidence type="ECO:0000256" key="5">
    <source>
        <dbReference type="ARBA" id="ARBA00022553"/>
    </source>
</evidence>
<keyword evidence="7 14" id="KW-0812">Transmembrane</keyword>
<proteinExistence type="predicted"/>
<name>A0ABN1K0A1_9BURK</name>
<evidence type="ECO:0000259" key="16">
    <source>
        <dbReference type="PROSITE" id="PS50885"/>
    </source>
</evidence>
<evidence type="ECO:0000256" key="2">
    <source>
        <dbReference type="ARBA" id="ARBA00004533"/>
    </source>
</evidence>
<evidence type="ECO:0000259" key="15">
    <source>
        <dbReference type="PROSITE" id="PS50109"/>
    </source>
</evidence>
<dbReference type="RefSeq" id="WP_141288309.1">
    <property type="nucleotide sequence ID" value="NZ_BAAAEW010000013.1"/>
</dbReference>
<accession>A0ABN1K0A1</accession>
<dbReference type="SMART" id="SM00304">
    <property type="entry name" value="HAMP"/>
    <property type="match status" value="1"/>
</dbReference>
<dbReference type="PRINTS" id="PR00344">
    <property type="entry name" value="BCTRLSENSOR"/>
</dbReference>
<feature type="domain" description="Histidine kinase" evidence="15">
    <location>
        <begin position="242"/>
        <end position="455"/>
    </location>
</feature>
<organism evidence="17 18">
    <name type="scientific">Ideonella azotifigens</name>
    <dbReference type="NCBI Taxonomy" id="513160"/>
    <lineage>
        <taxon>Bacteria</taxon>
        <taxon>Pseudomonadati</taxon>
        <taxon>Pseudomonadota</taxon>
        <taxon>Betaproteobacteria</taxon>
        <taxon>Burkholderiales</taxon>
        <taxon>Sphaerotilaceae</taxon>
        <taxon>Ideonella</taxon>
    </lineage>
</organism>
<keyword evidence="8 14" id="KW-0547">Nucleotide-binding</keyword>
<keyword evidence="6 14" id="KW-0808">Transferase</keyword>
<dbReference type="Pfam" id="PF00672">
    <property type="entry name" value="HAMP"/>
    <property type="match status" value="1"/>
</dbReference>
<evidence type="ECO:0000313" key="17">
    <source>
        <dbReference type="EMBL" id="GAA0751004.1"/>
    </source>
</evidence>
<dbReference type="Proteomes" id="UP001500279">
    <property type="component" value="Unassembled WGS sequence"/>
</dbReference>
<keyword evidence="11 14" id="KW-1133">Transmembrane helix</keyword>
<dbReference type="InterPro" id="IPR006290">
    <property type="entry name" value="CztS_silS_copS"/>
</dbReference>
<dbReference type="Gene3D" id="1.10.287.130">
    <property type="match status" value="1"/>
</dbReference>
<dbReference type="SUPFAM" id="SSF55874">
    <property type="entry name" value="ATPase domain of HSP90 chaperone/DNA topoisomerase II/histidine kinase"/>
    <property type="match status" value="1"/>
</dbReference>
<keyword evidence="10 14" id="KW-0067">ATP-binding</keyword>
<evidence type="ECO:0000256" key="9">
    <source>
        <dbReference type="ARBA" id="ARBA00022777"/>
    </source>
</evidence>
<dbReference type="InterPro" id="IPR003661">
    <property type="entry name" value="HisK_dim/P_dom"/>
</dbReference>
<evidence type="ECO:0000256" key="4">
    <source>
        <dbReference type="ARBA" id="ARBA00022519"/>
    </source>
</evidence>
<keyword evidence="4 14" id="KW-0997">Cell inner membrane</keyword>
<dbReference type="InterPro" id="IPR003660">
    <property type="entry name" value="HAMP_dom"/>
</dbReference>
<comment type="subcellular location">
    <subcellularLocation>
        <location evidence="2 14">Cell inner membrane</location>
    </subcellularLocation>
</comment>
<evidence type="ECO:0000313" key="18">
    <source>
        <dbReference type="Proteomes" id="UP001500279"/>
    </source>
</evidence>
<comment type="caution">
    <text evidence="17">The sequence shown here is derived from an EMBL/GenBank/DDBJ whole genome shotgun (WGS) entry which is preliminary data.</text>
</comment>
<dbReference type="InterPro" id="IPR004358">
    <property type="entry name" value="Sig_transdc_His_kin-like_C"/>
</dbReference>
<dbReference type="SMART" id="SM00388">
    <property type="entry name" value="HisKA"/>
    <property type="match status" value="1"/>
</dbReference>
<evidence type="ECO:0000256" key="1">
    <source>
        <dbReference type="ARBA" id="ARBA00000085"/>
    </source>
</evidence>
<dbReference type="PANTHER" id="PTHR45436:SF9">
    <property type="entry name" value="SENSOR PROTEIN"/>
    <property type="match status" value="1"/>
</dbReference>
<evidence type="ECO:0000256" key="12">
    <source>
        <dbReference type="ARBA" id="ARBA00023012"/>
    </source>
</evidence>
<feature type="transmembrane region" description="Helical" evidence="14">
    <location>
        <begin position="12"/>
        <end position="32"/>
    </location>
</feature>
<comment type="function">
    <text evidence="14">Member of a two-component regulatory system.</text>
</comment>
<evidence type="ECO:0000256" key="11">
    <source>
        <dbReference type="ARBA" id="ARBA00022989"/>
    </source>
</evidence>
<dbReference type="InterPro" id="IPR005467">
    <property type="entry name" value="His_kinase_dom"/>
</dbReference>
<reference evidence="17 18" key="1">
    <citation type="journal article" date="2019" name="Int. J. Syst. Evol. Microbiol.">
        <title>The Global Catalogue of Microorganisms (GCM) 10K type strain sequencing project: providing services to taxonomists for standard genome sequencing and annotation.</title>
        <authorList>
            <consortium name="The Broad Institute Genomics Platform"/>
            <consortium name="The Broad Institute Genome Sequencing Center for Infectious Disease"/>
            <person name="Wu L."/>
            <person name="Ma J."/>
        </authorList>
    </citation>
    <scope>NUCLEOTIDE SEQUENCE [LARGE SCALE GENOMIC DNA]</scope>
    <source>
        <strain evidence="17 18">JCM 15503</strain>
    </source>
</reference>
<dbReference type="SMART" id="SM00387">
    <property type="entry name" value="HATPase_c"/>
    <property type="match status" value="1"/>
</dbReference>
<dbReference type="Pfam" id="PF00512">
    <property type="entry name" value="HisKA"/>
    <property type="match status" value="1"/>
</dbReference>
<keyword evidence="12 14" id="KW-0902">Two-component regulatory system</keyword>
<evidence type="ECO:0000256" key="14">
    <source>
        <dbReference type="RuleBase" id="RU364088"/>
    </source>
</evidence>
<evidence type="ECO:0000256" key="6">
    <source>
        <dbReference type="ARBA" id="ARBA00022679"/>
    </source>
</evidence>
<dbReference type="Gene3D" id="6.10.340.10">
    <property type="match status" value="1"/>
</dbReference>
<comment type="catalytic activity">
    <reaction evidence="1 14">
        <text>ATP + protein L-histidine = ADP + protein N-phospho-L-histidine.</text>
        <dbReference type="EC" id="2.7.13.3"/>
    </reaction>
</comment>
<dbReference type="EC" id="2.7.13.3" evidence="14"/>
<evidence type="ECO:0000256" key="7">
    <source>
        <dbReference type="ARBA" id="ARBA00022692"/>
    </source>
</evidence>
<keyword evidence="5" id="KW-0597">Phosphoprotein</keyword>
<dbReference type="PANTHER" id="PTHR45436">
    <property type="entry name" value="SENSOR HISTIDINE KINASE YKOH"/>
    <property type="match status" value="1"/>
</dbReference>
<evidence type="ECO:0000256" key="8">
    <source>
        <dbReference type="ARBA" id="ARBA00022741"/>
    </source>
</evidence>
<dbReference type="GO" id="GO:0016301">
    <property type="term" value="F:kinase activity"/>
    <property type="evidence" value="ECO:0007669"/>
    <property type="project" value="UniProtKB-KW"/>
</dbReference>
<dbReference type="PROSITE" id="PS50885">
    <property type="entry name" value="HAMP"/>
    <property type="match status" value="1"/>
</dbReference>
<feature type="domain" description="HAMP" evidence="16">
    <location>
        <begin position="181"/>
        <end position="234"/>
    </location>
</feature>
<keyword evidence="18" id="KW-1185">Reference proteome</keyword>
<keyword evidence="13 14" id="KW-0472">Membrane</keyword>
<dbReference type="InterPro" id="IPR036097">
    <property type="entry name" value="HisK_dim/P_sf"/>
</dbReference>
<dbReference type="Gene3D" id="3.30.565.10">
    <property type="entry name" value="Histidine kinase-like ATPase, C-terminal domain"/>
    <property type="match status" value="1"/>
</dbReference>
<dbReference type="NCBIfam" id="TIGR01386">
    <property type="entry name" value="cztS_silS_copS"/>
    <property type="match status" value="1"/>
</dbReference>
<evidence type="ECO:0000256" key="10">
    <source>
        <dbReference type="ARBA" id="ARBA00022840"/>
    </source>
</evidence>
<feature type="transmembrane region" description="Helical" evidence="14">
    <location>
        <begin position="156"/>
        <end position="180"/>
    </location>
</feature>
<evidence type="ECO:0000256" key="3">
    <source>
        <dbReference type="ARBA" id="ARBA00022475"/>
    </source>
</evidence>
<dbReference type="EMBL" id="BAAAEW010000013">
    <property type="protein sequence ID" value="GAA0751004.1"/>
    <property type="molecule type" value="Genomic_DNA"/>
</dbReference>
<dbReference type="InterPro" id="IPR003594">
    <property type="entry name" value="HATPase_dom"/>
</dbReference>
<gene>
    <name evidence="17" type="ORF">GCM10009107_23350</name>
</gene>
<dbReference type="InterPro" id="IPR050428">
    <property type="entry name" value="TCS_sensor_his_kinase"/>
</dbReference>
<evidence type="ECO:0000256" key="13">
    <source>
        <dbReference type="ARBA" id="ARBA00023136"/>
    </source>
</evidence>
<protein>
    <recommendedName>
        <fullName evidence="14">Sensor protein</fullName>
        <ecNumber evidence="14">2.7.13.3</ecNumber>
    </recommendedName>
</protein>
<dbReference type="InterPro" id="IPR036890">
    <property type="entry name" value="HATPase_C_sf"/>
</dbReference>
<dbReference type="SUPFAM" id="SSF47384">
    <property type="entry name" value="Homodimeric domain of signal transducing histidine kinase"/>
    <property type="match status" value="1"/>
</dbReference>
<dbReference type="PROSITE" id="PS50109">
    <property type="entry name" value="HIS_KIN"/>
    <property type="match status" value="1"/>
</dbReference>
<keyword evidence="3 14" id="KW-1003">Cell membrane</keyword>
<sequence length="455" mass="49629">MIRSLASRLTALFAACASVVFVVAGVIIYLVLQAGINDQLRYELGLRGGWVESSVLRTQSESQWRLWLTPTMDAMEAERSGMRVWLLSDRPGFSYGTPTPDVVALSQQSGFGLLLANGHGPAWMTWSRTLPADGDRPEVRLVLAKDPARFWDTLNAFRLTLVVLGSAGVLAVAVLGYGMARFGLRPLRRLSRQAQALDPNHKGQRLALKPMPAELDDLTASFNGALARLETAYQQLEGFNADVAHELRTPLTNLIGQTQVMLTRPRSAAELEEVLHSNLEEMERLKAIVNDMLFLARADQGAAASRQLAVCMADEVRKVAEFLEPLFDDRGVTLRVEGDTKCSVETALLRRALSNLMRNAIQHAAPGDEVQASILREGANVRLAVTNPGPEIPAQHLPHLFDRFYRVDSARLSSGGNHGLGLAIVNAIAVMHRGTVFVESANGLNTFGLLLPAEG</sequence>
<keyword evidence="9 14" id="KW-0418">Kinase</keyword>
<dbReference type="Pfam" id="PF02518">
    <property type="entry name" value="HATPase_c"/>
    <property type="match status" value="1"/>
</dbReference>
<dbReference type="CDD" id="cd00082">
    <property type="entry name" value="HisKA"/>
    <property type="match status" value="1"/>
</dbReference>